<gene>
    <name evidence="1" type="ORF">AB3X52_18830</name>
</gene>
<proteinExistence type="predicted"/>
<evidence type="ECO:0000313" key="2">
    <source>
        <dbReference type="Proteomes" id="UP001556631"/>
    </source>
</evidence>
<evidence type="ECO:0000313" key="1">
    <source>
        <dbReference type="EMBL" id="MEX0429678.1"/>
    </source>
</evidence>
<reference evidence="1 2" key="1">
    <citation type="submission" date="2024-07" db="EMBL/GenBank/DDBJ databases">
        <authorList>
            <person name="Lee S."/>
            <person name="Kang M."/>
        </authorList>
    </citation>
    <scope>NUCLEOTIDE SEQUENCE [LARGE SCALE GENOMIC DNA]</scope>
    <source>
        <strain evidence="1 2">DS6</strain>
    </source>
</reference>
<protein>
    <recommendedName>
        <fullName evidence="3">DUF899 domain-containing protein</fullName>
    </recommendedName>
</protein>
<accession>A0ABV3T629</accession>
<dbReference type="RefSeq" id="WP_367995645.1">
    <property type="nucleotide sequence ID" value="NZ_JBFPJR010000055.1"/>
</dbReference>
<keyword evidence="2" id="KW-1185">Reference proteome</keyword>
<dbReference type="Proteomes" id="UP001556631">
    <property type="component" value="Unassembled WGS sequence"/>
</dbReference>
<dbReference type="EMBL" id="JBFPJR010000055">
    <property type="protein sequence ID" value="MEX0429678.1"/>
    <property type="molecule type" value="Genomic_DNA"/>
</dbReference>
<evidence type="ECO:0008006" key="3">
    <source>
        <dbReference type="Google" id="ProtNLM"/>
    </source>
</evidence>
<name>A0ABV3T629_9ACTN</name>
<organism evidence="1 2">
    <name type="scientific">Nocardioides eburneus</name>
    <dbReference type="NCBI Taxonomy" id="3231482"/>
    <lineage>
        <taxon>Bacteria</taxon>
        <taxon>Bacillati</taxon>
        <taxon>Actinomycetota</taxon>
        <taxon>Actinomycetes</taxon>
        <taxon>Propionibacteriales</taxon>
        <taxon>Nocardioidaceae</taxon>
        <taxon>Nocardioides</taxon>
    </lineage>
</organism>
<sequence>MNEPHDERLRQEVLAQDAALAAERAELRAVLAEMAARRDG</sequence>
<comment type="caution">
    <text evidence="1">The sequence shown here is derived from an EMBL/GenBank/DDBJ whole genome shotgun (WGS) entry which is preliminary data.</text>
</comment>